<feature type="transmembrane region" description="Helical" evidence="1">
    <location>
        <begin position="85"/>
        <end position="102"/>
    </location>
</feature>
<dbReference type="Proteomes" id="UP001500359">
    <property type="component" value="Unassembled WGS sequence"/>
</dbReference>
<keyword evidence="3" id="KW-1185">Reference proteome</keyword>
<reference evidence="3" key="1">
    <citation type="journal article" date="2019" name="Int. J. Syst. Evol. Microbiol.">
        <title>The Global Catalogue of Microorganisms (GCM) 10K type strain sequencing project: providing services to taxonomists for standard genome sequencing and annotation.</title>
        <authorList>
            <consortium name="The Broad Institute Genomics Platform"/>
            <consortium name="The Broad Institute Genome Sequencing Center for Infectious Disease"/>
            <person name="Wu L."/>
            <person name="Ma J."/>
        </authorList>
    </citation>
    <scope>NUCLEOTIDE SEQUENCE [LARGE SCALE GENOMIC DNA]</scope>
    <source>
        <strain evidence="3">JCM 15896</strain>
    </source>
</reference>
<proteinExistence type="predicted"/>
<protein>
    <submittedName>
        <fullName evidence="2">Uncharacterized protein</fullName>
    </submittedName>
</protein>
<evidence type="ECO:0000313" key="3">
    <source>
        <dbReference type="Proteomes" id="UP001500359"/>
    </source>
</evidence>
<feature type="transmembrane region" description="Helical" evidence="1">
    <location>
        <begin position="59"/>
        <end position="79"/>
    </location>
</feature>
<keyword evidence="1" id="KW-0812">Transmembrane</keyword>
<comment type="caution">
    <text evidence="2">The sequence shown here is derived from an EMBL/GenBank/DDBJ whole genome shotgun (WGS) entry which is preliminary data.</text>
</comment>
<gene>
    <name evidence="2" type="ORF">GCM10009114_25390</name>
</gene>
<organism evidence="2 3">
    <name type="scientific">Aliiglaciecola litoralis</name>
    <dbReference type="NCBI Taxonomy" id="582857"/>
    <lineage>
        <taxon>Bacteria</taxon>
        <taxon>Pseudomonadati</taxon>
        <taxon>Pseudomonadota</taxon>
        <taxon>Gammaproteobacteria</taxon>
        <taxon>Alteromonadales</taxon>
        <taxon>Alteromonadaceae</taxon>
        <taxon>Aliiglaciecola</taxon>
    </lineage>
</organism>
<dbReference type="EMBL" id="BAAAFD010000007">
    <property type="protein sequence ID" value="GAA0857888.1"/>
    <property type="molecule type" value="Genomic_DNA"/>
</dbReference>
<dbReference type="RefSeq" id="WP_343860538.1">
    <property type="nucleotide sequence ID" value="NZ_BAAAFD010000007.1"/>
</dbReference>
<sequence length="110" mass="11994">MTACYVIPVVLVHINVIPVVFVHIIVIPVVFFGPGSSRLLFVANYDGLLRRSPTKSTSGMTACYVIPVVLVHINVIPVVLVHINVIPVVFFHTIVIPVVLLGRDLPDSCL</sequence>
<evidence type="ECO:0000313" key="2">
    <source>
        <dbReference type="EMBL" id="GAA0857888.1"/>
    </source>
</evidence>
<keyword evidence="1" id="KW-1133">Transmembrane helix</keyword>
<keyword evidence="1" id="KW-0472">Membrane</keyword>
<evidence type="ECO:0000256" key="1">
    <source>
        <dbReference type="SAM" id="Phobius"/>
    </source>
</evidence>
<name>A0ABP3WYS1_9ALTE</name>
<accession>A0ABP3WYS1</accession>
<feature type="transmembrane region" description="Helical" evidence="1">
    <location>
        <begin position="6"/>
        <end position="32"/>
    </location>
</feature>